<protein>
    <submittedName>
        <fullName evidence="4">Transporter substrate-binding domain-containing protein</fullName>
    </submittedName>
</protein>
<evidence type="ECO:0000313" key="4">
    <source>
        <dbReference type="EMBL" id="MBB1488860.1"/>
    </source>
</evidence>
<evidence type="ECO:0000259" key="3">
    <source>
        <dbReference type="Pfam" id="PF00497"/>
    </source>
</evidence>
<accession>A0A839IW04</accession>
<sequence>MLMIRVYVLLLLILTSLLSPSVRAESECKALIASGNAEYPPYLWRSPDDPEKLVGAIAFMIEDLAREIALPIDLRYSGPWGRVQKEVASGRVDMIAGAFFTQPRTEYMDYIYPEFQGTATAVWFNKEKPFKYTLWSDLKILRGVTVINNSFGQEFDEYSATELNINQVVSLEQGLRMLSAARVDYLIYEENPGKAYANQLNIENVAVHNEPVTRQNLYLTVSRVSACNSDQLKEQLAEALTLFDTQSRMNTYLEKAHQLWASQQTQ</sequence>
<dbReference type="AlphaFoldDB" id="A0A839IW04"/>
<name>A0A839IW04_9GAMM</name>
<evidence type="ECO:0000256" key="2">
    <source>
        <dbReference type="ARBA" id="ARBA00022729"/>
    </source>
</evidence>
<evidence type="ECO:0000313" key="5">
    <source>
        <dbReference type="Proteomes" id="UP000565262"/>
    </source>
</evidence>
<dbReference type="InterPro" id="IPR001638">
    <property type="entry name" value="Solute-binding_3/MltF_N"/>
</dbReference>
<dbReference type="PANTHER" id="PTHR35936">
    <property type="entry name" value="MEMBRANE-BOUND LYTIC MUREIN TRANSGLYCOSYLASE F"/>
    <property type="match status" value="1"/>
</dbReference>
<reference evidence="4 5" key="1">
    <citation type="submission" date="2020-08" db="EMBL/GenBank/DDBJ databases">
        <title>Oceanospirillum sp. nov. isolated from marine sediment.</title>
        <authorList>
            <person name="Ji X."/>
        </authorList>
    </citation>
    <scope>NUCLEOTIDE SEQUENCE [LARGE SCALE GENOMIC DNA]</scope>
    <source>
        <strain evidence="4 5">D5</strain>
    </source>
</reference>
<dbReference type="Proteomes" id="UP000565262">
    <property type="component" value="Unassembled WGS sequence"/>
</dbReference>
<dbReference type="Pfam" id="PF00497">
    <property type="entry name" value="SBP_bac_3"/>
    <property type="match status" value="1"/>
</dbReference>
<comment type="caution">
    <text evidence="4">The sequence shown here is derived from an EMBL/GenBank/DDBJ whole genome shotgun (WGS) entry which is preliminary data.</text>
</comment>
<dbReference type="EMBL" id="JACJFM010000037">
    <property type="protein sequence ID" value="MBB1488860.1"/>
    <property type="molecule type" value="Genomic_DNA"/>
</dbReference>
<keyword evidence="5" id="KW-1185">Reference proteome</keyword>
<dbReference type="PANTHER" id="PTHR35936:SF6">
    <property type="entry name" value="AMINO ACID ABC TRANSPORTER SUBSTRATE-BINDING PAAT FAMILY PROTEIN"/>
    <property type="match status" value="1"/>
</dbReference>
<dbReference type="Gene3D" id="3.40.190.10">
    <property type="entry name" value="Periplasmic binding protein-like II"/>
    <property type="match status" value="2"/>
</dbReference>
<keyword evidence="2" id="KW-0732">Signal</keyword>
<evidence type="ECO:0000256" key="1">
    <source>
        <dbReference type="ARBA" id="ARBA00010333"/>
    </source>
</evidence>
<proteinExistence type="inferred from homology"/>
<feature type="domain" description="Solute-binding protein family 3/N-terminal" evidence="3">
    <location>
        <begin position="36"/>
        <end position="254"/>
    </location>
</feature>
<comment type="similarity">
    <text evidence="1">Belongs to the bacterial solute-binding protein 3 family.</text>
</comment>
<dbReference type="SUPFAM" id="SSF53850">
    <property type="entry name" value="Periplasmic binding protein-like II"/>
    <property type="match status" value="1"/>
</dbReference>
<gene>
    <name evidence="4" type="ORF">H4O21_19810</name>
</gene>
<organism evidence="4 5">
    <name type="scientific">Oceanospirillum sediminis</name>
    <dbReference type="NCBI Taxonomy" id="2760088"/>
    <lineage>
        <taxon>Bacteria</taxon>
        <taxon>Pseudomonadati</taxon>
        <taxon>Pseudomonadota</taxon>
        <taxon>Gammaproteobacteria</taxon>
        <taxon>Oceanospirillales</taxon>
        <taxon>Oceanospirillaceae</taxon>
        <taxon>Oceanospirillum</taxon>
    </lineage>
</organism>